<evidence type="ECO:0000256" key="2">
    <source>
        <dbReference type="ARBA" id="ARBA00022692"/>
    </source>
</evidence>
<dbReference type="Pfam" id="PF00662">
    <property type="entry name" value="Proton_antipo_N"/>
    <property type="match status" value="1"/>
</dbReference>
<accession>A0A413RQS7</accession>
<feature type="transmembrane region" description="Helical" evidence="6">
    <location>
        <begin position="145"/>
        <end position="162"/>
    </location>
</feature>
<evidence type="ECO:0000256" key="3">
    <source>
        <dbReference type="ARBA" id="ARBA00022989"/>
    </source>
</evidence>
<dbReference type="InterPro" id="IPR003945">
    <property type="entry name" value="NU5C-like"/>
</dbReference>
<feature type="transmembrane region" description="Helical" evidence="6">
    <location>
        <begin position="168"/>
        <end position="187"/>
    </location>
</feature>
<dbReference type="GO" id="GO:0003954">
    <property type="term" value="F:NADH dehydrogenase activity"/>
    <property type="evidence" value="ECO:0007669"/>
    <property type="project" value="TreeGrafter"/>
</dbReference>
<feature type="transmembrane region" description="Helical" evidence="6">
    <location>
        <begin position="306"/>
        <end position="327"/>
    </location>
</feature>
<feature type="domain" description="NADH-Ubiquinone oxidoreductase (complex I) chain 5 N-terminal" evidence="8">
    <location>
        <begin position="96"/>
        <end position="146"/>
    </location>
</feature>
<feature type="transmembrane region" description="Helical" evidence="6">
    <location>
        <begin position="208"/>
        <end position="230"/>
    </location>
</feature>
<evidence type="ECO:0000259" key="7">
    <source>
        <dbReference type="Pfam" id="PF00361"/>
    </source>
</evidence>
<name>A0A413RQS7_9CELL</name>
<dbReference type="InterPro" id="IPR001516">
    <property type="entry name" value="Proton_antipo_N"/>
</dbReference>
<feature type="transmembrane region" description="Helical" evidence="6">
    <location>
        <begin position="403"/>
        <end position="425"/>
    </location>
</feature>
<dbReference type="Gene3D" id="1.20.5.2700">
    <property type="match status" value="1"/>
</dbReference>
<evidence type="ECO:0000256" key="5">
    <source>
        <dbReference type="RuleBase" id="RU000320"/>
    </source>
</evidence>
<feature type="transmembrane region" description="Helical" evidence="6">
    <location>
        <begin position="113"/>
        <end position="133"/>
    </location>
</feature>
<dbReference type="RefSeq" id="WP_118765793.1">
    <property type="nucleotide sequence ID" value="NZ_QWKP01000092.1"/>
</dbReference>
<dbReference type="PRINTS" id="PR01435">
    <property type="entry name" value="NPOXDRDTASE5"/>
</dbReference>
<protein>
    <submittedName>
        <fullName evidence="9">NADH-quinone oxidoreductase subunit L</fullName>
    </submittedName>
</protein>
<comment type="subcellular location">
    <subcellularLocation>
        <location evidence="1">Endomembrane system</location>
        <topology evidence="1">Multi-pass membrane protein</topology>
    </subcellularLocation>
    <subcellularLocation>
        <location evidence="5">Membrane</location>
        <topology evidence="5">Multi-pass membrane protein</topology>
    </subcellularLocation>
</comment>
<dbReference type="EMBL" id="QWKP01000092">
    <property type="protein sequence ID" value="RHA44325.1"/>
    <property type="molecule type" value="Genomic_DNA"/>
</dbReference>
<dbReference type="GO" id="GO:0042773">
    <property type="term" value="P:ATP synthesis coupled electron transport"/>
    <property type="evidence" value="ECO:0007669"/>
    <property type="project" value="InterPro"/>
</dbReference>
<feature type="transmembrane region" description="Helical" evidence="6">
    <location>
        <begin position="236"/>
        <end position="255"/>
    </location>
</feature>
<dbReference type="NCBIfam" id="NF005141">
    <property type="entry name" value="PRK06590.1"/>
    <property type="match status" value="1"/>
</dbReference>
<dbReference type="PANTHER" id="PTHR42829:SF2">
    <property type="entry name" value="NADH-UBIQUINONE OXIDOREDUCTASE CHAIN 5"/>
    <property type="match status" value="1"/>
</dbReference>
<gene>
    <name evidence="9" type="ORF">D1825_01830</name>
</gene>
<dbReference type="PRINTS" id="PR01434">
    <property type="entry name" value="NADHDHGNASE5"/>
</dbReference>
<keyword evidence="10" id="KW-1185">Reference proteome</keyword>
<feature type="transmembrane region" description="Helical" evidence="6">
    <location>
        <begin position="56"/>
        <end position="80"/>
    </location>
</feature>
<dbReference type="NCBIfam" id="TIGR01974">
    <property type="entry name" value="NDH_I_L"/>
    <property type="match status" value="1"/>
</dbReference>
<evidence type="ECO:0000256" key="1">
    <source>
        <dbReference type="ARBA" id="ARBA00004127"/>
    </source>
</evidence>
<reference evidence="9 10" key="1">
    <citation type="submission" date="2018-08" db="EMBL/GenBank/DDBJ databases">
        <title>Cellulomonas rhizosphaerae sp. nov., a novel actinomycete isolated from soil.</title>
        <authorList>
            <person name="Tian Y."/>
        </authorList>
    </citation>
    <scope>NUCLEOTIDE SEQUENCE [LARGE SCALE GENOMIC DNA]</scope>
    <source>
        <strain evidence="9 10">NEAU-TCZ24</strain>
    </source>
</reference>
<dbReference type="GO" id="GO:0012505">
    <property type="term" value="C:endomembrane system"/>
    <property type="evidence" value="ECO:0007669"/>
    <property type="project" value="UniProtKB-SubCell"/>
</dbReference>
<evidence type="ECO:0000313" key="10">
    <source>
        <dbReference type="Proteomes" id="UP000283374"/>
    </source>
</evidence>
<dbReference type="GO" id="GO:0016020">
    <property type="term" value="C:membrane"/>
    <property type="evidence" value="ECO:0007669"/>
    <property type="project" value="UniProtKB-SubCell"/>
</dbReference>
<feature type="transmembrane region" description="Helical" evidence="6">
    <location>
        <begin position="358"/>
        <end position="382"/>
    </location>
</feature>
<feature type="transmembrane region" description="Helical" evidence="6">
    <location>
        <begin position="334"/>
        <end position="352"/>
    </location>
</feature>
<keyword evidence="2 5" id="KW-0812">Transmembrane</keyword>
<dbReference type="PANTHER" id="PTHR42829">
    <property type="entry name" value="NADH-UBIQUINONE OXIDOREDUCTASE CHAIN 5"/>
    <property type="match status" value="1"/>
</dbReference>
<proteinExistence type="predicted"/>
<keyword evidence="4 6" id="KW-0472">Membrane</keyword>
<evidence type="ECO:0000256" key="6">
    <source>
        <dbReference type="SAM" id="Phobius"/>
    </source>
</evidence>
<feature type="transmembrane region" description="Helical" evidence="6">
    <location>
        <begin position="31"/>
        <end position="49"/>
    </location>
</feature>
<evidence type="ECO:0000313" key="9">
    <source>
        <dbReference type="EMBL" id="RHA44325.1"/>
    </source>
</evidence>
<dbReference type="GO" id="GO:0008137">
    <property type="term" value="F:NADH dehydrogenase (ubiquinone) activity"/>
    <property type="evidence" value="ECO:0007669"/>
    <property type="project" value="InterPro"/>
</dbReference>
<feature type="transmembrane region" description="Helical" evidence="6">
    <location>
        <begin position="494"/>
        <end position="516"/>
    </location>
</feature>
<feature type="transmembrane region" description="Helical" evidence="6">
    <location>
        <begin position="445"/>
        <end position="468"/>
    </location>
</feature>
<evidence type="ECO:0000259" key="8">
    <source>
        <dbReference type="Pfam" id="PF00662"/>
    </source>
</evidence>
<dbReference type="Pfam" id="PF00361">
    <property type="entry name" value="Proton_antipo_M"/>
    <property type="match status" value="1"/>
</dbReference>
<dbReference type="GO" id="GO:0015990">
    <property type="term" value="P:electron transport coupled proton transport"/>
    <property type="evidence" value="ECO:0007669"/>
    <property type="project" value="TreeGrafter"/>
</dbReference>
<evidence type="ECO:0000256" key="4">
    <source>
        <dbReference type="ARBA" id="ARBA00023136"/>
    </source>
</evidence>
<keyword evidence="3 6" id="KW-1133">Transmembrane helix</keyword>
<dbReference type="Proteomes" id="UP000283374">
    <property type="component" value="Unassembled WGS sequence"/>
</dbReference>
<feature type="transmembrane region" description="Helical" evidence="6">
    <location>
        <begin position="276"/>
        <end position="294"/>
    </location>
</feature>
<dbReference type="OrthoDB" id="9811798at2"/>
<organism evidence="9 10">
    <name type="scientific">Cellulomonas rhizosphaerae</name>
    <dbReference type="NCBI Taxonomy" id="2293719"/>
    <lineage>
        <taxon>Bacteria</taxon>
        <taxon>Bacillati</taxon>
        <taxon>Actinomycetota</taxon>
        <taxon>Actinomycetes</taxon>
        <taxon>Micrococcales</taxon>
        <taxon>Cellulomonadaceae</taxon>
        <taxon>Cellulomonas</taxon>
    </lineage>
</organism>
<feature type="transmembrane region" description="Helical" evidence="6">
    <location>
        <begin position="536"/>
        <end position="558"/>
    </location>
</feature>
<dbReference type="InterPro" id="IPR001750">
    <property type="entry name" value="ND/Mrp_TM"/>
</dbReference>
<feature type="transmembrane region" description="Helical" evidence="6">
    <location>
        <begin position="642"/>
        <end position="660"/>
    </location>
</feature>
<dbReference type="InterPro" id="IPR018393">
    <property type="entry name" value="NADHpl_OxRdtase_5_subgr"/>
</dbReference>
<comment type="caution">
    <text evidence="9">The sequence shown here is derived from an EMBL/GenBank/DDBJ whole genome shotgun (WGS) entry which is preliminary data.</text>
</comment>
<dbReference type="AlphaFoldDB" id="A0A413RQS7"/>
<feature type="domain" description="NADH:quinone oxidoreductase/Mrp antiporter transmembrane" evidence="7">
    <location>
        <begin position="162"/>
        <end position="435"/>
    </location>
</feature>
<sequence>MHTLTTWATSVPLSEIGPATAEPVRAGIYAVAPLLVGLPLASAAILLLLGRRSDKWGHWLGVLASAGAFVIGLLTFLAMLGRDSSSRILDVHLGTWIDAGAFHLDAGMRLDPLSLTFVLLVTFVGTLIHVYSVAYMDHDRDRRRFFAYLNLFVAAMLVLVLADSYLLLFVGWEGVGLASYLLIGFWNHRTPYAVAAKKAFIANRIGDIGLIVALGLMFATFGGVDFGTVLGADMSGVNQATLTGIGLMLLLAACGKSAQFPLQSWLGDAMAGPTPVSALIHAATMVTAGVYLIVRSSAIFDAAPTAQLVVVVVGAITLLFGAIVGCAKDDIKKALAASTMSQIGYMVLAAGLGPAGYAFAIFHLVTHGFFKAGMFLGAGSVMHGMDDQVDMRRFGGLARYMKITYVTFGLGWLAILGVPPFSGFWSKDKIIEAAFIPTDGQEWRAWVFGMVALLGAGITAFYMSRLFFMTFEGERRWSTKTDGSPQHPHESPALMTWPMIILAVGSAGLGLVLGLGGRFVDWLAPVTGSGEHGEPVLPAGVLIALTLVLVVAGAVLAWRRYAISTVPVIPPIGAPLTRAARVDLYQDAVNDALLVEPGQHLTRSLVYADKAVVDGGAVGIGQTTVGLGQILRKTQTGFVRSYAATMLIGLVVLVVAVLVIQS</sequence>